<dbReference type="InterPro" id="IPR011704">
    <property type="entry name" value="ATPase_dyneun-rel_AAA"/>
</dbReference>
<dbReference type="InterPro" id="IPR003593">
    <property type="entry name" value="AAA+_ATPase"/>
</dbReference>
<sequence length="687" mass="74318">MSAGAWTARTKRPNASSTAKRSGPGAASDAMDDRTADRGTLFESGHELIERIRDAIVLRRPVLVTGPRGSGKSYCARRAIELAIEAGQVGGMRFLQGNREIPREYLSEDMLVVRAHEGRPELTAVDALAIRHPRMTEVELRERRSRSDPQWPALVDGRSTDWQDTDWTVLFLDEINRFGEGFLDSLLSLTEERTVVRAGQELHVPLTVVATANPPGYDVTAKKLSPPLQARMARAYRVAQPTLEAFSLTILPSLVARHRDRIASGVTARDLRLRSPEAPPELIKVCAGIGLCLWGTPSDARKGTGFLTRSTIELLTEAIRLSRALRSAMDELGELVAFGPDARSIGDWLGAALAAATSQGAERLSESHLLDTVLETLGHKMRETFNEGVEPQKAVRVGELIAVIAETVLSHASLRDLFAPRYEDAARAFFGQAPPAHEQYLFARRLSGLRFRSAVEQIAGVGGDDDVVKGLGTLAAAAAAHAIVGDLARHAVSMEAAAQAADAKARAAVGGEQAADAEARAAAAREQAAAAEMRAERARRLAGRLGSAPLDRHRLQSQMSERLALPPHVVSRISGALTSAGAVDITRAEVSVRFLEQALNRLEQPAEHWIARISPFVAELYTSAIAAFEKPTERTEIDWRAVGERFDAPWSAAALQSVASAMTVELRPSASKELWAWIAELARPKGG</sequence>
<name>A0A0G2Y7B2_SORCE</name>
<evidence type="ECO:0000259" key="3">
    <source>
        <dbReference type="SMART" id="SM00382"/>
    </source>
</evidence>
<dbReference type="EMBL" id="EU414841">
    <property type="protein sequence ID" value="AKI82207.1"/>
    <property type="molecule type" value="Genomic_DNA"/>
</dbReference>
<dbReference type="GO" id="GO:0016887">
    <property type="term" value="F:ATP hydrolysis activity"/>
    <property type="evidence" value="ECO:0007669"/>
    <property type="project" value="InterPro"/>
</dbReference>
<reference evidence="4" key="2">
    <citation type="submission" date="2015-05" db="EMBL/GenBank/DDBJ databases">
        <title>The biosynthetic gene cluster for the epothilones from Sorangium cellulosum So0157-2.</title>
        <authorList>
            <person name="Li Y.Z."/>
            <person name="Li Z.F."/>
            <person name="Xia Z.J."/>
            <person name="Zhao J.Y."/>
            <person name="Sun X."/>
            <person name="Zhao L."/>
            <person name="Hu W."/>
            <person name="Liu H."/>
            <person name="Wu Z.H."/>
            <person name="Liu W.F."/>
        </authorList>
    </citation>
    <scope>NUCLEOTIDE SEQUENCE</scope>
    <source>
        <strain evidence="4">So0157-2</strain>
    </source>
</reference>
<proteinExistence type="predicted"/>
<accession>A0A0G2Y7B2</accession>
<protein>
    <submittedName>
        <fullName evidence="4">Putative segregation ATPase</fullName>
    </submittedName>
</protein>
<dbReference type="Gene3D" id="3.40.50.300">
    <property type="entry name" value="P-loop containing nucleotide triphosphate hydrolases"/>
    <property type="match status" value="1"/>
</dbReference>
<evidence type="ECO:0000256" key="1">
    <source>
        <dbReference type="SAM" id="Coils"/>
    </source>
</evidence>
<dbReference type="GO" id="GO:0005524">
    <property type="term" value="F:ATP binding"/>
    <property type="evidence" value="ECO:0007669"/>
    <property type="project" value="InterPro"/>
</dbReference>
<keyword evidence="1" id="KW-0175">Coiled coil</keyword>
<dbReference type="SMART" id="SM00382">
    <property type="entry name" value="AAA"/>
    <property type="match status" value="1"/>
</dbReference>
<evidence type="ECO:0000313" key="4">
    <source>
        <dbReference type="EMBL" id="AKI82207.1"/>
    </source>
</evidence>
<dbReference type="AlphaFoldDB" id="A0A0G2Y7B2"/>
<dbReference type="InterPro" id="IPR027417">
    <property type="entry name" value="P-loop_NTPase"/>
</dbReference>
<feature type="coiled-coil region" evidence="1">
    <location>
        <begin position="514"/>
        <end position="541"/>
    </location>
</feature>
<dbReference type="OrthoDB" id="9775079at2"/>
<dbReference type="Pfam" id="PF07728">
    <property type="entry name" value="AAA_5"/>
    <property type="match status" value="1"/>
</dbReference>
<feature type="region of interest" description="Disordered" evidence="2">
    <location>
        <begin position="1"/>
        <end position="34"/>
    </location>
</feature>
<reference evidence="4" key="1">
    <citation type="journal article" date="2013" name="Appl. Microbiol. Biotechnol.">
        <title>Characteristics and activity analysis of epothilone operon promoters from Sorangium cellulosum strains in Escherichia coli.</title>
        <authorList>
            <person name="Zhu L.P."/>
            <person name="Li Z.F."/>
            <person name="Sun X."/>
            <person name="Li S.G."/>
            <person name="Li Y.Z."/>
        </authorList>
    </citation>
    <scope>NUCLEOTIDE SEQUENCE</scope>
    <source>
        <strain evidence="4">So0157-2</strain>
    </source>
</reference>
<evidence type="ECO:0000256" key="2">
    <source>
        <dbReference type="SAM" id="MobiDB-lite"/>
    </source>
</evidence>
<dbReference type="SUPFAM" id="SSF52540">
    <property type="entry name" value="P-loop containing nucleoside triphosphate hydrolases"/>
    <property type="match status" value="1"/>
</dbReference>
<organism evidence="4">
    <name type="scientific">Sorangium cellulosum So0157-2</name>
    <dbReference type="NCBI Taxonomy" id="1254432"/>
    <lineage>
        <taxon>Bacteria</taxon>
        <taxon>Pseudomonadati</taxon>
        <taxon>Myxococcota</taxon>
        <taxon>Polyangia</taxon>
        <taxon>Polyangiales</taxon>
        <taxon>Polyangiaceae</taxon>
        <taxon>Sorangium</taxon>
    </lineage>
</organism>
<feature type="domain" description="AAA+ ATPase" evidence="3">
    <location>
        <begin position="58"/>
        <end position="244"/>
    </location>
</feature>